<proteinExistence type="predicted"/>
<sequence length="46" mass="4958">MTHSTRSSVRPGLASMCPEPCSWTWSPPWSMKCARGPTGSSSTRSS</sequence>
<comment type="caution">
    <text evidence="1">The sequence shown here is derived from an EMBL/GenBank/DDBJ whole genome shotgun (WGS) entry which is preliminary data.</text>
</comment>
<dbReference type="Proteomes" id="UP000437017">
    <property type="component" value="Unassembled WGS sequence"/>
</dbReference>
<protein>
    <submittedName>
        <fullName evidence="1">Uncharacterized protein</fullName>
    </submittedName>
</protein>
<dbReference type="AlphaFoldDB" id="A0A643AT50"/>
<organism evidence="1 2">
    <name type="scientific">Balaenoptera physalus</name>
    <name type="common">Fin whale</name>
    <name type="synonym">Balaena physalus</name>
    <dbReference type="NCBI Taxonomy" id="9770"/>
    <lineage>
        <taxon>Eukaryota</taxon>
        <taxon>Metazoa</taxon>
        <taxon>Chordata</taxon>
        <taxon>Craniata</taxon>
        <taxon>Vertebrata</taxon>
        <taxon>Euteleostomi</taxon>
        <taxon>Mammalia</taxon>
        <taxon>Eutheria</taxon>
        <taxon>Laurasiatheria</taxon>
        <taxon>Artiodactyla</taxon>
        <taxon>Whippomorpha</taxon>
        <taxon>Cetacea</taxon>
        <taxon>Mysticeti</taxon>
        <taxon>Balaenopteridae</taxon>
        <taxon>Balaenoptera</taxon>
    </lineage>
</organism>
<accession>A0A643AT50</accession>
<evidence type="ECO:0000313" key="1">
    <source>
        <dbReference type="EMBL" id="KAB0337189.1"/>
    </source>
</evidence>
<keyword evidence="2" id="KW-1185">Reference proteome</keyword>
<evidence type="ECO:0000313" key="2">
    <source>
        <dbReference type="Proteomes" id="UP000437017"/>
    </source>
</evidence>
<reference evidence="1 2" key="1">
    <citation type="journal article" date="2019" name="PLoS ONE">
        <title>Genomic analyses reveal an absence of contemporary introgressive admixture between fin whales and blue whales, despite known hybrids.</title>
        <authorList>
            <person name="Westbury M.V."/>
            <person name="Petersen B."/>
            <person name="Lorenzen E.D."/>
        </authorList>
    </citation>
    <scope>NUCLEOTIDE SEQUENCE [LARGE SCALE GENOMIC DNA]</scope>
    <source>
        <strain evidence="1">FinWhale-01</strain>
    </source>
</reference>
<dbReference type="EMBL" id="SGJD01051175">
    <property type="protein sequence ID" value="KAB0337189.1"/>
    <property type="molecule type" value="Genomic_DNA"/>
</dbReference>
<name>A0A643AT50_BALPH</name>
<gene>
    <name evidence="1" type="ORF">E2I00_007044</name>
</gene>